<sequence>MSPVGVPGLPADPIARLQSHCHRMVGFTGVNVADRRRQRTATNRKYRSL</sequence>
<accession>A0A7R9MK42</accession>
<dbReference type="EMBL" id="OC939615">
    <property type="protein sequence ID" value="CAD7661725.1"/>
    <property type="molecule type" value="Genomic_DNA"/>
</dbReference>
<keyword evidence="2" id="KW-1185">Reference proteome</keyword>
<name>A0A7R9MK42_9ACAR</name>
<evidence type="ECO:0000313" key="1">
    <source>
        <dbReference type="EMBL" id="CAD7661725.1"/>
    </source>
</evidence>
<proteinExistence type="predicted"/>
<gene>
    <name evidence="1" type="ORF">ONB1V03_LOCUS18285</name>
</gene>
<protein>
    <submittedName>
        <fullName evidence="1">Uncharacterized protein</fullName>
    </submittedName>
</protein>
<dbReference type="EMBL" id="CAJPVJ010024790">
    <property type="protein sequence ID" value="CAG2178861.1"/>
    <property type="molecule type" value="Genomic_DNA"/>
</dbReference>
<dbReference type="AlphaFoldDB" id="A0A7R9MK42"/>
<dbReference type="Proteomes" id="UP000728032">
    <property type="component" value="Unassembled WGS sequence"/>
</dbReference>
<organism evidence="1">
    <name type="scientific">Oppiella nova</name>
    <dbReference type="NCBI Taxonomy" id="334625"/>
    <lineage>
        <taxon>Eukaryota</taxon>
        <taxon>Metazoa</taxon>
        <taxon>Ecdysozoa</taxon>
        <taxon>Arthropoda</taxon>
        <taxon>Chelicerata</taxon>
        <taxon>Arachnida</taxon>
        <taxon>Acari</taxon>
        <taxon>Acariformes</taxon>
        <taxon>Sarcoptiformes</taxon>
        <taxon>Oribatida</taxon>
        <taxon>Brachypylina</taxon>
        <taxon>Oppioidea</taxon>
        <taxon>Oppiidae</taxon>
        <taxon>Oppiella</taxon>
    </lineage>
</organism>
<feature type="non-terminal residue" evidence="1">
    <location>
        <position position="1"/>
    </location>
</feature>
<evidence type="ECO:0000313" key="2">
    <source>
        <dbReference type="Proteomes" id="UP000728032"/>
    </source>
</evidence>
<reference evidence="1" key="1">
    <citation type="submission" date="2020-11" db="EMBL/GenBank/DDBJ databases">
        <authorList>
            <person name="Tran Van P."/>
        </authorList>
    </citation>
    <scope>NUCLEOTIDE SEQUENCE</scope>
</reference>